<feature type="region of interest" description="Disordered" evidence="1">
    <location>
        <begin position="130"/>
        <end position="151"/>
    </location>
</feature>
<gene>
    <name evidence="2" type="ORF">DWY25_04450</name>
</gene>
<dbReference type="Proteomes" id="UP000284178">
    <property type="component" value="Unassembled WGS sequence"/>
</dbReference>
<name>A0A412G488_9FIRM</name>
<dbReference type="EMBL" id="QRUP01000004">
    <property type="protein sequence ID" value="RGR75492.1"/>
    <property type="molecule type" value="Genomic_DNA"/>
</dbReference>
<evidence type="ECO:0000313" key="3">
    <source>
        <dbReference type="Proteomes" id="UP000284178"/>
    </source>
</evidence>
<evidence type="ECO:0008006" key="4">
    <source>
        <dbReference type="Google" id="ProtNLM"/>
    </source>
</evidence>
<proteinExistence type="predicted"/>
<keyword evidence="3" id="KW-1185">Reference proteome</keyword>
<organism evidence="2 3">
    <name type="scientific">Holdemania filiformis</name>
    <dbReference type="NCBI Taxonomy" id="61171"/>
    <lineage>
        <taxon>Bacteria</taxon>
        <taxon>Bacillati</taxon>
        <taxon>Bacillota</taxon>
        <taxon>Erysipelotrichia</taxon>
        <taxon>Erysipelotrichales</taxon>
        <taxon>Erysipelotrichaceae</taxon>
        <taxon>Holdemania</taxon>
    </lineage>
</organism>
<comment type="caution">
    <text evidence="2">The sequence shown here is derived from an EMBL/GenBank/DDBJ whole genome shotgun (WGS) entry which is preliminary data.</text>
</comment>
<evidence type="ECO:0000256" key="1">
    <source>
        <dbReference type="SAM" id="MobiDB-lite"/>
    </source>
</evidence>
<feature type="compositionally biased region" description="Basic and acidic residues" evidence="1">
    <location>
        <begin position="134"/>
        <end position="151"/>
    </location>
</feature>
<evidence type="ECO:0000313" key="2">
    <source>
        <dbReference type="EMBL" id="RGR75492.1"/>
    </source>
</evidence>
<reference evidence="2 3" key="1">
    <citation type="submission" date="2018-08" db="EMBL/GenBank/DDBJ databases">
        <title>A genome reference for cultivated species of the human gut microbiota.</title>
        <authorList>
            <person name="Zou Y."/>
            <person name="Xue W."/>
            <person name="Luo G."/>
        </authorList>
    </citation>
    <scope>NUCLEOTIDE SEQUENCE [LARGE SCALE GENOMIC DNA]</scope>
    <source>
        <strain evidence="2 3">AF24-29</strain>
    </source>
</reference>
<sequence length="151" mass="16659">MIVTDREVLKNNGAETILSDPELVDGFCDELATVLQNIDDPRTNPTKPRKIIIEFEISATSNKETIAISASTNSKIVKKEIVKDRMDITRSIDDVGRLIEYKMTEVKSEAPGQADLFGGEEPPAKEVNITFSEASDKPSESDSVKTEEEAQ</sequence>
<dbReference type="GeneID" id="83014653"/>
<dbReference type="RefSeq" id="WP_117894217.1">
    <property type="nucleotide sequence ID" value="NZ_CABJCV010000004.1"/>
</dbReference>
<accession>A0A412G488</accession>
<protein>
    <recommendedName>
        <fullName evidence="4">Replication terminator protein</fullName>
    </recommendedName>
</protein>
<dbReference type="AlphaFoldDB" id="A0A412G488"/>